<dbReference type="InterPro" id="IPR036381">
    <property type="entry name" value="Tus_dom1"/>
</dbReference>
<name>A0A140SSG7_PROSM</name>
<dbReference type="GO" id="GO:0003677">
    <property type="term" value="F:DNA binding"/>
    <property type="evidence" value="ECO:0007669"/>
    <property type="project" value="UniProtKB-UniRule"/>
</dbReference>
<evidence type="ECO:0000256" key="2">
    <source>
        <dbReference type="ARBA" id="ARBA00022705"/>
    </source>
</evidence>
<evidence type="ECO:0000313" key="6">
    <source>
        <dbReference type="Proteomes" id="UP000005012"/>
    </source>
</evidence>
<dbReference type="InterPro" id="IPR036384">
    <property type="entry name" value="Tus_sf"/>
</dbReference>
<dbReference type="EMBL" id="CP003488">
    <property type="protein sequence ID" value="AFH91968.1"/>
    <property type="molecule type" value="Genomic_DNA"/>
</dbReference>
<protein>
    <recommendedName>
        <fullName evidence="4">DNA replication terminus site-binding protein</fullName>
    </recommendedName>
</protein>
<dbReference type="Gene3D" id="3.50.14.10">
    <property type="entry name" value="Replication terminator Tus, domain 1 superfamily/Replication terminator Tus"/>
    <property type="match status" value="1"/>
</dbReference>
<dbReference type="KEGG" id="psi:S70_00325"/>
<dbReference type="Gene3D" id="3.30.54.10">
    <property type="match status" value="1"/>
</dbReference>
<organism evidence="5 6">
    <name type="scientific">Providencia stuartii (strain MRSN 2154)</name>
    <dbReference type="NCBI Taxonomy" id="1157951"/>
    <lineage>
        <taxon>Bacteria</taxon>
        <taxon>Pseudomonadati</taxon>
        <taxon>Pseudomonadota</taxon>
        <taxon>Gammaproteobacteria</taxon>
        <taxon>Enterobacterales</taxon>
        <taxon>Morganellaceae</taxon>
        <taxon>Providencia</taxon>
    </lineage>
</organism>
<evidence type="ECO:0000256" key="3">
    <source>
        <dbReference type="ARBA" id="ARBA00023125"/>
    </source>
</evidence>
<dbReference type="RefSeq" id="WP_014656032.1">
    <property type="nucleotide sequence ID" value="NC_017731.1"/>
</dbReference>
<reference evidence="5 6" key="1">
    <citation type="journal article" date="2012" name="J. Bacteriol.">
        <title>Complete Genome Sequence of Providencia stuartii Clinical Isolate MRSN 2154.</title>
        <authorList>
            <person name="Clifford R.J."/>
            <person name="Hang J."/>
            <person name="Riley M.C."/>
            <person name="Onmus-Leone F."/>
            <person name="Kuschner R.A."/>
            <person name="Lesho E.P."/>
            <person name="Waterman P.E."/>
        </authorList>
    </citation>
    <scope>NUCLEOTIDE SEQUENCE [LARGE SCALE GENOMIC DNA]</scope>
    <source>
        <strain evidence="5 6">MRSN 2154</strain>
    </source>
</reference>
<keyword evidence="3" id="KW-0238">DNA-binding</keyword>
<dbReference type="AlphaFoldDB" id="A0A140SSG7"/>
<dbReference type="Pfam" id="PF05472">
    <property type="entry name" value="Ter"/>
    <property type="match status" value="1"/>
</dbReference>
<accession>A0A140SSG7</accession>
<dbReference type="HOGENOM" id="CLU_078181_0_0_6"/>
<dbReference type="NCBIfam" id="TIGR02648">
    <property type="entry name" value="rep_term_tus"/>
    <property type="match status" value="1"/>
</dbReference>
<reference evidence="6" key="2">
    <citation type="submission" date="2012-04" db="EMBL/GenBank/DDBJ databases">
        <title>Complete genome sequence of Providencia stuartii clinical isolate MRSN 2154.</title>
        <authorList>
            <person name="Clifford R.J."/>
            <person name="Hang J."/>
            <person name="Riley M.C."/>
            <person name="Onmus-Leone F."/>
            <person name="Kuschner R.A."/>
            <person name="Lesho E.P."/>
            <person name="Waterman P.E."/>
        </authorList>
    </citation>
    <scope>NUCLEOTIDE SEQUENCE [LARGE SCALE GENOMIC DNA]</scope>
    <source>
        <strain evidence="6">MRSN 2154</strain>
    </source>
</reference>
<dbReference type="InterPro" id="IPR008865">
    <property type="entry name" value="DNA_replication_term_site-bd"/>
</dbReference>
<evidence type="ECO:0000313" key="5">
    <source>
        <dbReference type="EMBL" id="AFH91968.1"/>
    </source>
</evidence>
<dbReference type="GO" id="GO:0005737">
    <property type="term" value="C:cytoplasm"/>
    <property type="evidence" value="ECO:0007669"/>
    <property type="project" value="InterPro"/>
</dbReference>
<dbReference type="Proteomes" id="UP000005012">
    <property type="component" value="Chromosome"/>
</dbReference>
<evidence type="ECO:0000256" key="4">
    <source>
        <dbReference type="NCBIfam" id="TIGR02648"/>
    </source>
</evidence>
<proteinExistence type="predicted"/>
<keyword evidence="2" id="KW-0235">DNA replication</keyword>
<evidence type="ECO:0000256" key="1">
    <source>
        <dbReference type="ARBA" id="ARBA00022490"/>
    </source>
</evidence>
<keyword evidence="1" id="KW-0963">Cytoplasm</keyword>
<dbReference type="SUPFAM" id="SSF56596">
    <property type="entry name" value="Replication terminator protein (Tus)"/>
    <property type="match status" value="1"/>
</dbReference>
<dbReference type="OrthoDB" id="6298545at2"/>
<dbReference type="GeneID" id="93519194"/>
<sequence length="306" mass="35059">MNNAKYDLIEGFNRLESKITELSLLIAEQPSISATVFRLPDVMKGEENNEIKQIDVEKITGKLAIQHAIEHYNLLFIHDKSELTSNKSAVRLPGAICIDIPYSTYQTFRVLLDEINELKIQIKQIVTQKSGVDESQRFEFIHDTLHGLLTLNTYRTLTYLTDIDTIRFGWANKKVINKMTKEQVLSKLQGSLESGRQPLGVAKEEWLKQLEQEILLISQLNNDVVLKTQRPVKVQPIARVWDSAQQKQTQFACANPLLIFAVEKSLTDIVIGNLPDYHVDNIAIRNRPRSKPVELLIPRLNLYMEI</sequence>
<gene>
    <name evidence="5" type="ordered locus">S70_00325</name>
</gene>
<dbReference type="PATRIC" id="fig|1157951.4.peg.69"/>
<dbReference type="GO" id="GO:0006274">
    <property type="term" value="P:DNA replication termination"/>
    <property type="evidence" value="ECO:0007669"/>
    <property type="project" value="UniProtKB-UniRule"/>
</dbReference>